<dbReference type="InterPro" id="IPR012338">
    <property type="entry name" value="Beta-lactam/transpept-like"/>
</dbReference>
<dbReference type="Gene3D" id="3.40.710.10">
    <property type="entry name" value="DD-peptidase/beta-lactamase superfamily"/>
    <property type="match status" value="1"/>
</dbReference>
<protein>
    <submittedName>
        <fullName evidence="3">D-alanyl-D-alanine carboxypeptidase</fullName>
        <ecNumber evidence="3">3.4.16.4</ecNumber>
    </submittedName>
</protein>
<dbReference type="PANTHER" id="PTHR46825:SF7">
    <property type="entry name" value="D-ALANYL-D-ALANINE CARBOXYPEPTIDASE"/>
    <property type="match status" value="1"/>
</dbReference>
<gene>
    <name evidence="3" type="ORF">J2S41_004084</name>
</gene>
<evidence type="ECO:0000313" key="4">
    <source>
        <dbReference type="Proteomes" id="UP001183643"/>
    </source>
</evidence>
<dbReference type="InterPro" id="IPR050491">
    <property type="entry name" value="AmpC-like"/>
</dbReference>
<name>A0AAE3YRG9_9ACTN</name>
<dbReference type="GO" id="GO:0009002">
    <property type="term" value="F:serine-type D-Ala-D-Ala carboxypeptidase activity"/>
    <property type="evidence" value="ECO:0007669"/>
    <property type="project" value="UniProtKB-EC"/>
</dbReference>
<keyword evidence="4" id="KW-1185">Reference proteome</keyword>
<dbReference type="Pfam" id="PF00144">
    <property type="entry name" value="Beta-lactamase"/>
    <property type="match status" value="1"/>
</dbReference>
<proteinExistence type="predicted"/>
<feature type="signal peptide" evidence="1">
    <location>
        <begin position="1"/>
        <end position="42"/>
    </location>
</feature>
<evidence type="ECO:0000259" key="2">
    <source>
        <dbReference type="Pfam" id="PF00144"/>
    </source>
</evidence>
<evidence type="ECO:0000256" key="1">
    <source>
        <dbReference type="SAM" id="SignalP"/>
    </source>
</evidence>
<dbReference type="EC" id="3.4.16.4" evidence="3"/>
<keyword evidence="3" id="KW-0645">Protease</keyword>
<feature type="domain" description="Beta-lactamase-related" evidence="2">
    <location>
        <begin position="58"/>
        <end position="376"/>
    </location>
</feature>
<accession>A0AAE3YRG9</accession>
<keyword evidence="1" id="KW-0732">Signal</keyword>
<evidence type="ECO:0000313" key="3">
    <source>
        <dbReference type="EMBL" id="MDR7277306.1"/>
    </source>
</evidence>
<dbReference type="SUPFAM" id="SSF56601">
    <property type="entry name" value="beta-lactamase/transpeptidase-like"/>
    <property type="match status" value="1"/>
</dbReference>
<reference evidence="3" key="1">
    <citation type="submission" date="2023-07" db="EMBL/GenBank/DDBJ databases">
        <title>Sequencing the genomes of 1000 actinobacteria strains.</title>
        <authorList>
            <person name="Klenk H.-P."/>
        </authorList>
    </citation>
    <scope>NUCLEOTIDE SEQUENCE</scope>
    <source>
        <strain evidence="3">DSM 44707</strain>
    </source>
</reference>
<feature type="chain" id="PRO_5042016680" evidence="1">
    <location>
        <begin position="43"/>
        <end position="388"/>
    </location>
</feature>
<dbReference type="AlphaFoldDB" id="A0AAE3YRG9"/>
<keyword evidence="3" id="KW-0378">Hydrolase</keyword>
<dbReference type="RefSeq" id="WP_374728140.1">
    <property type="nucleotide sequence ID" value="NZ_JAVDYB010000001.1"/>
</dbReference>
<organism evidence="3 4">
    <name type="scientific">Catenuloplanes atrovinosus</name>
    <dbReference type="NCBI Taxonomy" id="137266"/>
    <lineage>
        <taxon>Bacteria</taxon>
        <taxon>Bacillati</taxon>
        <taxon>Actinomycetota</taxon>
        <taxon>Actinomycetes</taxon>
        <taxon>Micromonosporales</taxon>
        <taxon>Micromonosporaceae</taxon>
        <taxon>Catenuloplanes</taxon>
    </lineage>
</organism>
<dbReference type="Proteomes" id="UP001183643">
    <property type="component" value="Unassembled WGS sequence"/>
</dbReference>
<comment type="caution">
    <text evidence="3">The sequence shown here is derived from an EMBL/GenBank/DDBJ whole genome shotgun (WGS) entry which is preliminary data.</text>
</comment>
<sequence length="388" mass="41248">MFQRHRAPRPAPHTRRVTAVLAAAVAVTVAAGIAGSAPTAVAATPADAVQRDLNRLISDGFPAAMAAVQGRGGRVRDYTAGVGDLASKARVPVNGRFRVGSTTKTFTAVTVLQLVGEGKVGLDEPIETYLPGLVRGDGIDGRSITVRQLLQHTSGLPNYTAIMGGDWFGIQHRYYEPYELLNIALAHPAGFKPGTRWEYNNTNYLLAGLIIQRVTGRPLAEEITNRIIRRAGLRDTYFPPVGEQEIRGAHPNGYHRPAPGAPLRDITDLDPSWAWAAGQIVSTPRDINAFFRALLGGKLLGTAELAQMRTTVEAPGTWAGARYGLGLFSTPLTCGGLVWGHGGDIPGFESRGGATDDGRAVTVVVTALPESEPAAQHVLDAVDTALCR</sequence>
<dbReference type="EMBL" id="JAVDYB010000001">
    <property type="protein sequence ID" value="MDR7277306.1"/>
    <property type="molecule type" value="Genomic_DNA"/>
</dbReference>
<dbReference type="InterPro" id="IPR001466">
    <property type="entry name" value="Beta-lactam-related"/>
</dbReference>
<keyword evidence="3" id="KW-0121">Carboxypeptidase</keyword>
<dbReference type="PANTHER" id="PTHR46825">
    <property type="entry name" value="D-ALANYL-D-ALANINE-CARBOXYPEPTIDASE/ENDOPEPTIDASE AMPH"/>
    <property type="match status" value="1"/>
</dbReference>